<dbReference type="SUPFAM" id="SSF55073">
    <property type="entry name" value="Nucleotide cyclase"/>
    <property type="match status" value="1"/>
</dbReference>
<dbReference type="CDD" id="cd01949">
    <property type="entry name" value="GGDEF"/>
    <property type="match status" value="1"/>
</dbReference>
<dbReference type="InterPro" id="IPR000160">
    <property type="entry name" value="GGDEF_dom"/>
</dbReference>
<comment type="caution">
    <text evidence="3">The sequence shown here is derived from an EMBL/GenBank/DDBJ whole genome shotgun (WGS) entry which is preliminary data.</text>
</comment>
<keyword evidence="4" id="KW-1185">Reference proteome</keyword>
<dbReference type="EMBL" id="BONC01000123">
    <property type="protein sequence ID" value="GIF61703.1"/>
    <property type="molecule type" value="Genomic_DNA"/>
</dbReference>
<dbReference type="RefSeq" id="WP_203708518.1">
    <property type="nucleotide sequence ID" value="NZ_BAAALU010000018.1"/>
</dbReference>
<protein>
    <recommendedName>
        <fullName evidence="2">GGDEF domain-containing protein</fullName>
    </recommendedName>
</protein>
<dbReference type="InterPro" id="IPR029787">
    <property type="entry name" value="Nucleotide_cyclase"/>
</dbReference>
<organism evidence="3 4">
    <name type="scientific">Asanoa iriomotensis</name>
    <dbReference type="NCBI Taxonomy" id="234613"/>
    <lineage>
        <taxon>Bacteria</taxon>
        <taxon>Bacillati</taxon>
        <taxon>Actinomycetota</taxon>
        <taxon>Actinomycetes</taxon>
        <taxon>Micromonosporales</taxon>
        <taxon>Micromonosporaceae</taxon>
        <taxon>Asanoa</taxon>
    </lineage>
</organism>
<feature type="domain" description="GGDEF" evidence="2">
    <location>
        <begin position="70"/>
        <end position="211"/>
    </location>
</feature>
<evidence type="ECO:0000259" key="2">
    <source>
        <dbReference type="PROSITE" id="PS50887"/>
    </source>
</evidence>
<dbReference type="Pfam" id="PF00990">
    <property type="entry name" value="GGDEF"/>
    <property type="match status" value="1"/>
</dbReference>
<name>A0ABQ4CFZ9_9ACTN</name>
<sequence length="233" mass="24883">MFTILTVAAVAAVVAMLGGWAGYRLGTRRMATLQTALDVAVRTATTDPLTGLANRSALTRRLAQLDRERRPFVLAIVNLDRFSTTNQWGYRIGDQLLVLQAAQLRHAATQRGGTVYRLVADEFAVVWPATAGVTVDAAAELPAGVLAALRGSVELRIDSRAVYVHTSATAGVTVSEHLGTGDPTSRMLRNADTALQHGKRTAPGTAVRWRPGLAALPRPRRDSRPGTPTAGVR</sequence>
<dbReference type="PANTHER" id="PTHR44757">
    <property type="entry name" value="DIGUANYLATE CYCLASE DGCP"/>
    <property type="match status" value="1"/>
</dbReference>
<dbReference type="PANTHER" id="PTHR44757:SF2">
    <property type="entry name" value="BIOFILM ARCHITECTURE MAINTENANCE PROTEIN MBAA"/>
    <property type="match status" value="1"/>
</dbReference>
<evidence type="ECO:0000256" key="1">
    <source>
        <dbReference type="SAM" id="MobiDB-lite"/>
    </source>
</evidence>
<dbReference type="NCBIfam" id="TIGR00254">
    <property type="entry name" value="GGDEF"/>
    <property type="match status" value="1"/>
</dbReference>
<dbReference type="PROSITE" id="PS50887">
    <property type="entry name" value="GGDEF"/>
    <property type="match status" value="1"/>
</dbReference>
<accession>A0ABQ4CFZ9</accession>
<dbReference type="Proteomes" id="UP000624325">
    <property type="component" value="Unassembled WGS sequence"/>
</dbReference>
<dbReference type="InterPro" id="IPR043128">
    <property type="entry name" value="Rev_trsase/Diguanyl_cyclase"/>
</dbReference>
<reference evidence="3 4" key="1">
    <citation type="submission" date="2021-01" db="EMBL/GenBank/DDBJ databases">
        <title>Whole genome shotgun sequence of Asanoa iriomotensis NBRC 100142.</title>
        <authorList>
            <person name="Komaki H."/>
            <person name="Tamura T."/>
        </authorList>
    </citation>
    <scope>NUCLEOTIDE SEQUENCE [LARGE SCALE GENOMIC DNA]</scope>
    <source>
        <strain evidence="3 4">NBRC 100142</strain>
    </source>
</reference>
<feature type="compositionally biased region" description="Low complexity" evidence="1">
    <location>
        <begin position="208"/>
        <end position="217"/>
    </location>
</feature>
<dbReference type="SMART" id="SM00267">
    <property type="entry name" value="GGDEF"/>
    <property type="match status" value="1"/>
</dbReference>
<gene>
    <name evidence="3" type="ORF">Air01nite_77980</name>
</gene>
<evidence type="ECO:0000313" key="4">
    <source>
        <dbReference type="Proteomes" id="UP000624325"/>
    </source>
</evidence>
<dbReference type="Gene3D" id="3.30.70.270">
    <property type="match status" value="1"/>
</dbReference>
<evidence type="ECO:0000313" key="3">
    <source>
        <dbReference type="EMBL" id="GIF61703.1"/>
    </source>
</evidence>
<dbReference type="InterPro" id="IPR052155">
    <property type="entry name" value="Biofilm_reg_signaling"/>
</dbReference>
<feature type="region of interest" description="Disordered" evidence="1">
    <location>
        <begin position="195"/>
        <end position="233"/>
    </location>
</feature>
<proteinExistence type="predicted"/>